<dbReference type="AlphaFoldDB" id="A0A3Q9MGX3"/>
<gene>
    <name evidence="2" type="ORF">ELZ88_05660</name>
</gene>
<evidence type="ECO:0000313" key="2">
    <source>
        <dbReference type="EMBL" id="AZT36360.1"/>
    </source>
</evidence>
<name>A0A3Q9MGX3_SALET</name>
<accession>A0A3Q9MGX3</accession>
<protein>
    <submittedName>
        <fullName evidence="2">Phage polarity suppression protein</fullName>
    </submittedName>
</protein>
<dbReference type="InterPro" id="IPR010006">
    <property type="entry name" value="Phage_P4_Psu"/>
</dbReference>
<dbReference type="EMBL" id="CP034709">
    <property type="protein sequence ID" value="AZT36360.1"/>
    <property type="molecule type" value="Genomic_DNA"/>
</dbReference>
<sequence length="200" mass="22767">MARALLEQAFETCQKNKSDWMSSKSALARAEMALKELELTCTRYEPEAAQALRDDIDLKKWAVNQSAGQYIRSHEAVQRISIRCQLHAFMQVSGDALAAALAPELMHLSEQPDIVRERALDRAAASVREALSVYVTRGGNIDYAEDDRDILTTIGFRPDRASRDDNRAKYTPEQSQIFMRRQARRPAKNPHKTPRKYPSF</sequence>
<proteinExistence type="predicted"/>
<evidence type="ECO:0000256" key="1">
    <source>
        <dbReference type="SAM" id="MobiDB-lite"/>
    </source>
</evidence>
<dbReference type="Gene3D" id="1.20.58.1090">
    <property type="entry name" value="Phage polarity suppression protein monomer"/>
    <property type="match status" value="1"/>
</dbReference>
<feature type="region of interest" description="Disordered" evidence="1">
    <location>
        <begin position="158"/>
        <end position="200"/>
    </location>
</feature>
<feature type="compositionally biased region" description="Basic residues" evidence="1">
    <location>
        <begin position="181"/>
        <end position="200"/>
    </location>
</feature>
<dbReference type="Pfam" id="PF07455">
    <property type="entry name" value="Psu"/>
    <property type="match status" value="1"/>
</dbReference>
<reference evidence="2" key="1">
    <citation type="submission" date="2018-12" db="EMBL/GenBank/DDBJ databases">
        <title>Complete genome sequences of twenty non-typhoidal Salmonella isolates from Rwanda.</title>
        <authorList>
            <person name="Byukusenge M."/>
            <person name="Li L."/>
            <person name="Subhashinie K."/>
            <person name="Nzayirambaho M."/>
            <person name="Kuchipudi S.V."/>
            <person name="Jayarao B.M."/>
        </authorList>
    </citation>
    <scope>NUCLEOTIDE SEQUENCE</scope>
    <source>
        <strain evidence="2">RSE21</strain>
    </source>
</reference>
<feature type="compositionally biased region" description="Basic and acidic residues" evidence="1">
    <location>
        <begin position="158"/>
        <end position="170"/>
    </location>
</feature>
<organism evidence="2">
    <name type="scientific">Salmonella enterica subsp. enterica serovar Karamoja</name>
    <dbReference type="NCBI Taxonomy" id="2500153"/>
    <lineage>
        <taxon>Bacteria</taxon>
        <taxon>Pseudomonadati</taxon>
        <taxon>Pseudomonadota</taxon>
        <taxon>Gammaproteobacteria</taxon>
        <taxon>Enterobacterales</taxon>
        <taxon>Enterobacteriaceae</taxon>
        <taxon>Salmonella</taxon>
    </lineage>
</organism>